<proteinExistence type="predicted"/>
<sequence length="327" mass="35450">MASYTSSLRHALVGIVMGCAGLASALDTCSVERQTVHEQIVSVNTEVLSNTTFYPVPEVAVTITNAPTSLDGITTFRWTESPKITWGPTLTSLASIPQSLESLATAASDLENTSFILMVLRSDGLQIRQQGDVYMGANGTTSNDCTVSPIYAITNGVLTATMNGVRYTYSTAPGLPYAVFNPSTVPGAITTSFALSANGYLIWRNANFFNGQAGFCALQNGTVYAIFQQDARPDGSFNDHWTYGLGSTGPQDKYIQVLRSKKEYADMAHARLALLEARAHARLALLEARDKCITDPVNDEGLTQRTSDRNRGAYRYVQSPLHSVYED</sequence>
<reference evidence="3 4" key="1">
    <citation type="journal article" date="2011" name="PLoS Genet.">
        <title>Finished genome of the fungal wheat pathogen Mycosphaerella graminicola reveals dispensome structure, chromosome plasticity, and stealth pathogenesis.</title>
        <authorList>
            <person name="Goodwin S.B."/>
            <person name="Ben M'barek S."/>
            <person name="Dhillon B."/>
            <person name="Wittenberg A.H.J."/>
            <person name="Crane C.F."/>
            <person name="Hane J.K."/>
            <person name="Foster A.J."/>
            <person name="Van der Lee T.A.J."/>
            <person name="Grimwood J."/>
            <person name="Aerts A."/>
            <person name="Antoniw J."/>
            <person name="Bailey A."/>
            <person name="Bluhm B."/>
            <person name="Bowler J."/>
            <person name="Bristow J."/>
            <person name="van der Burgt A."/>
            <person name="Canto-Canche B."/>
            <person name="Churchill A.C.L."/>
            <person name="Conde-Ferraez L."/>
            <person name="Cools H.J."/>
            <person name="Coutinho P.M."/>
            <person name="Csukai M."/>
            <person name="Dehal P."/>
            <person name="De Wit P."/>
            <person name="Donzelli B."/>
            <person name="van de Geest H.C."/>
            <person name="van Ham R.C.H.J."/>
            <person name="Hammond-Kosack K.E."/>
            <person name="Henrissat B."/>
            <person name="Kilian A."/>
            <person name="Kobayashi A.K."/>
            <person name="Koopmann E."/>
            <person name="Kourmpetis Y."/>
            <person name="Kuzniar A."/>
            <person name="Lindquist E."/>
            <person name="Lombard V."/>
            <person name="Maliepaard C."/>
            <person name="Martins N."/>
            <person name="Mehrabi R."/>
            <person name="Nap J.P.H."/>
            <person name="Ponomarenko A."/>
            <person name="Rudd J.J."/>
            <person name="Salamov A."/>
            <person name="Schmutz J."/>
            <person name="Schouten H.J."/>
            <person name="Shapiro H."/>
            <person name="Stergiopoulos I."/>
            <person name="Torriani S.F.F."/>
            <person name="Tu H."/>
            <person name="de Vries R.P."/>
            <person name="Waalwijk C."/>
            <person name="Ware S.B."/>
            <person name="Wiebenga A."/>
            <person name="Zwiers L.-H."/>
            <person name="Oliver R.P."/>
            <person name="Grigoriev I.V."/>
            <person name="Kema G.H.J."/>
        </authorList>
    </citation>
    <scope>NUCLEOTIDE SEQUENCE [LARGE SCALE GENOMIC DNA]</scope>
    <source>
        <strain evidence="4">CBS 115943 / IPO323</strain>
    </source>
</reference>
<feature type="signal peptide" evidence="1">
    <location>
        <begin position="1"/>
        <end position="25"/>
    </location>
</feature>
<evidence type="ECO:0000313" key="4">
    <source>
        <dbReference type="Proteomes" id="UP000008062"/>
    </source>
</evidence>
<dbReference type="RefSeq" id="XP_003856103.1">
    <property type="nucleotide sequence ID" value="XM_003856055.1"/>
</dbReference>
<dbReference type="EMBL" id="CM001196">
    <property type="protein sequence ID" value="EGP91079.1"/>
    <property type="molecule type" value="Genomic_DNA"/>
</dbReference>
<dbReference type="Pfam" id="PF25485">
    <property type="entry name" value="DUF7908"/>
    <property type="match status" value="1"/>
</dbReference>
<dbReference type="eggNOG" id="KOG3544">
    <property type="taxonomic scope" value="Eukaryota"/>
</dbReference>
<dbReference type="HOGENOM" id="CLU_850490_0_0_1"/>
<dbReference type="InParanoid" id="F9WXS3"/>
<dbReference type="InterPro" id="IPR057230">
    <property type="entry name" value="DUF7908"/>
</dbReference>
<gene>
    <name evidence="3" type="ORF">MYCGRDRAFT_89079</name>
</gene>
<dbReference type="Proteomes" id="UP000008062">
    <property type="component" value="Chromosome 1"/>
</dbReference>
<dbReference type="GeneID" id="13403117"/>
<evidence type="ECO:0000313" key="3">
    <source>
        <dbReference type="EMBL" id="EGP91079.1"/>
    </source>
</evidence>
<dbReference type="AlphaFoldDB" id="F9WXS3"/>
<feature type="domain" description="DUF7908" evidence="2">
    <location>
        <begin position="112"/>
        <end position="235"/>
    </location>
</feature>
<protein>
    <recommendedName>
        <fullName evidence="2">DUF7908 domain-containing protein</fullName>
    </recommendedName>
</protein>
<organism evidence="3 4">
    <name type="scientific">Zymoseptoria tritici (strain CBS 115943 / IPO323)</name>
    <name type="common">Speckled leaf blotch fungus</name>
    <name type="synonym">Septoria tritici</name>
    <dbReference type="NCBI Taxonomy" id="336722"/>
    <lineage>
        <taxon>Eukaryota</taxon>
        <taxon>Fungi</taxon>
        <taxon>Dikarya</taxon>
        <taxon>Ascomycota</taxon>
        <taxon>Pezizomycotina</taxon>
        <taxon>Dothideomycetes</taxon>
        <taxon>Dothideomycetidae</taxon>
        <taxon>Mycosphaerellales</taxon>
        <taxon>Mycosphaerellaceae</taxon>
        <taxon>Zymoseptoria</taxon>
    </lineage>
</organism>
<evidence type="ECO:0000256" key="1">
    <source>
        <dbReference type="SAM" id="SignalP"/>
    </source>
</evidence>
<dbReference type="OrthoDB" id="3563678at2759"/>
<dbReference type="KEGG" id="ztr:MYCGRDRAFT_89079"/>
<keyword evidence="1" id="KW-0732">Signal</keyword>
<name>F9WXS3_ZYMTI</name>
<feature type="chain" id="PRO_5003389773" description="DUF7908 domain-containing protein" evidence="1">
    <location>
        <begin position="26"/>
        <end position="327"/>
    </location>
</feature>
<accession>F9WXS3</accession>
<keyword evidence="4" id="KW-1185">Reference proteome</keyword>
<evidence type="ECO:0000259" key="2">
    <source>
        <dbReference type="Pfam" id="PF25485"/>
    </source>
</evidence>